<evidence type="ECO:0000313" key="2">
    <source>
        <dbReference type="EMBL" id="SEL92588.1"/>
    </source>
</evidence>
<organism evidence="2 3">
    <name type="scientific">Nonomuraea pusilla</name>
    <dbReference type="NCBI Taxonomy" id="46177"/>
    <lineage>
        <taxon>Bacteria</taxon>
        <taxon>Bacillati</taxon>
        <taxon>Actinomycetota</taxon>
        <taxon>Actinomycetes</taxon>
        <taxon>Streptosporangiales</taxon>
        <taxon>Streptosporangiaceae</taxon>
        <taxon>Nonomuraea</taxon>
    </lineage>
</organism>
<keyword evidence="1" id="KW-1133">Transmembrane helix</keyword>
<dbReference type="RefSeq" id="WP_055501132.1">
    <property type="nucleotide sequence ID" value="NZ_BBZG01000001.1"/>
</dbReference>
<evidence type="ECO:0000256" key="1">
    <source>
        <dbReference type="SAM" id="Phobius"/>
    </source>
</evidence>
<keyword evidence="1" id="KW-0472">Membrane</keyword>
<keyword evidence="3" id="KW-1185">Reference proteome</keyword>
<feature type="transmembrane region" description="Helical" evidence="1">
    <location>
        <begin position="47"/>
        <end position="64"/>
    </location>
</feature>
<evidence type="ECO:0008006" key="4">
    <source>
        <dbReference type="Google" id="ProtNLM"/>
    </source>
</evidence>
<dbReference type="OrthoDB" id="1442233at2"/>
<sequence>MDGVAKVASAFRMSDEAWRRHANPWSVWTRFAAIPLMLLAIWSRQWIGWWCLAGVAAVAVWLWLNPHVFPPVSVPRSWAAKGIYGERMWLEDRGAVSPDHRAVLRLLVCTGLAGFALVAYGLVALEVWPTVFGATLVVFGQLWRIDRLGLLYEERSRGVTG</sequence>
<dbReference type="Pfam" id="PF20358">
    <property type="entry name" value="DUF6653"/>
    <property type="match status" value="1"/>
</dbReference>
<protein>
    <recommendedName>
        <fullName evidence="4">Transmembrane protein</fullName>
    </recommendedName>
</protein>
<dbReference type="EMBL" id="FOBF01000008">
    <property type="protein sequence ID" value="SEL92588.1"/>
    <property type="molecule type" value="Genomic_DNA"/>
</dbReference>
<gene>
    <name evidence="2" type="ORF">SAMN05660976_03688</name>
</gene>
<keyword evidence="1" id="KW-0812">Transmembrane</keyword>
<proteinExistence type="predicted"/>
<name>A0A1H7U7I3_9ACTN</name>
<dbReference type="STRING" id="46177.SAMN05660976_03688"/>
<accession>A0A1H7U7I3</accession>
<reference evidence="2 3" key="1">
    <citation type="submission" date="2016-10" db="EMBL/GenBank/DDBJ databases">
        <authorList>
            <person name="de Groot N.N."/>
        </authorList>
    </citation>
    <scope>NUCLEOTIDE SEQUENCE [LARGE SCALE GENOMIC DNA]</scope>
    <source>
        <strain evidence="2 3">DSM 43357</strain>
    </source>
</reference>
<dbReference type="InterPro" id="IPR046595">
    <property type="entry name" value="DUF6653"/>
</dbReference>
<feature type="transmembrane region" description="Helical" evidence="1">
    <location>
        <begin position="102"/>
        <end position="121"/>
    </location>
</feature>
<dbReference type="Proteomes" id="UP000198953">
    <property type="component" value="Unassembled WGS sequence"/>
</dbReference>
<dbReference type="AlphaFoldDB" id="A0A1H7U7I3"/>
<evidence type="ECO:0000313" key="3">
    <source>
        <dbReference type="Proteomes" id="UP000198953"/>
    </source>
</evidence>